<comment type="caution">
    <text evidence="3">The sequence shown here is derived from an EMBL/GenBank/DDBJ whole genome shotgun (WGS) entry which is preliminary data.</text>
</comment>
<dbReference type="InterPro" id="IPR002491">
    <property type="entry name" value="ABC_transptr_periplasmic_BD"/>
</dbReference>
<dbReference type="PROSITE" id="PS50983">
    <property type="entry name" value="FE_B12_PBP"/>
    <property type="match status" value="1"/>
</dbReference>
<proteinExistence type="predicted"/>
<evidence type="ECO:0000256" key="1">
    <source>
        <dbReference type="ARBA" id="ARBA00022729"/>
    </source>
</evidence>
<dbReference type="PANTHER" id="PTHR30535">
    <property type="entry name" value="VITAMIN B12-BINDING PROTEIN"/>
    <property type="match status" value="1"/>
</dbReference>
<evidence type="ECO:0000313" key="4">
    <source>
        <dbReference type="Proteomes" id="UP001629432"/>
    </source>
</evidence>
<organism evidence="3 4">
    <name type="scientific">Paraburkholderia metrosideri</name>
    <dbReference type="NCBI Taxonomy" id="580937"/>
    <lineage>
        <taxon>Bacteria</taxon>
        <taxon>Pseudomonadati</taxon>
        <taxon>Pseudomonadota</taxon>
        <taxon>Betaproteobacteria</taxon>
        <taxon>Burkholderiales</taxon>
        <taxon>Burkholderiaceae</taxon>
        <taxon>Paraburkholderia</taxon>
    </lineage>
</organism>
<protein>
    <submittedName>
        <fullName evidence="3">Cobalamin-binding protein</fullName>
    </submittedName>
</protein>
<evidence type="ECO:0000259" key="2">
    <source>
        <dbReference type="PROSITE" id="PS50983"/>
    </source>
</evidence>
<sequence>MQPRAVDAAGVAHEMAGVATRGAHASTVTTRGAHTRIVSLVPSITELLFALGLDRQIVGRTGFCVHPHDKVRHVRKVGGTKAVNVDAIRALRPTHLIVNIDENERDTVEQLRAFVPHIVVTHPQTPQDNLSLYSLLGAIFDRVQEAQRLSEALEARLHEAATRVFPTQNVLYLIWREPWMTVARDTYIAAMLRLVNWQTLPDVEGGAAGAARYPTLDFDHAPWLAGVDRILLSSEPYRFTQVHCDALKRDPRLAGKSVELIDGELVSWYGVRAIEGIGYLLQRAAAS</sequence>
<gene>
    <name evidence="3" type="ORF">PQQ63_25700</name>
</gene>
<name>A0ABW9DXL3_9BURK</name>
<keyword evidence="1" id="KW-0732">Signal</keyword>
<dbReference type="NCBIfam" id="NF038402">
    <property type="entry name" value="TroA_like"/>
    <property type="match status" value="1"/>
</dbReference>
<dbReference type="RefSeq" id="WP_408338777.1">
    <property type="nucleotide sequence ID" value="NZ_JAQQCF010000025.1"/>
</dbReference>
<keyword evidence="4" id="KW-1185">Reference proteome</keyword>
<dbReference type="PANTHER" id="PTHR30535:SF34">
    <property type="entry name" value="MOLYBDATE-BINDING PROTEIN MOLA"/>
    <property type="match status" value="1"/>
</dbReference>
<accession>A0ABW9DXL3</accession>
<dbReference type="InterPro" id="IPR050902">
    <property type="entry name" value="ABC_Transporter_SBP"/>
</dbReference>
<dbReference type="EMBL" id="JAQQCF010000025">
    <property type="protein sequence ID" value="MFM0640093.1"/>
    <property type="molecule type" value="Genomic_DNA"/>
</dbReference>
<dbReference type="Gene3D" id="3.40.50.1980">
    <property type="entry name" value="Nitrogenase molybdenum iron protein domain"/>
    <property type="match status" value="2"/>
</dbReference>
<evidence type="ECO:0000313" key="3">
    <source>
        <dbReference type="EMBL" id="MFM0640093.1"/>
    </source>
</evidence>
<dbReference type="Proteomes" id="UP001629432">
    <property type="component" value="Unassembled WGS sequence"/>
</dbReference>
<dbReference type="Pfam" id="PF01497">
    <property type="entry name" value="Peripla_BP_2"/>
    <property type="match status" value="1"/>
</dbReference>
<dbReference type="SUPFAM" id="SSF53807">
    <property type="entry name" value="Helical backbone' metal receptor"/>
    <property type="match status" value="1"/>
</dbReference>
<dbReference type="CDD" id="cd01144">
    <property type="entry name" value="BtuF"/>
    <property type="match status" value="1"/>
</dbReference>
<feature type="domain" description="Fe/B12 periplasmic-binding" evidence="2">
    <location>
        <begin position="36"/>
        <end position="287"/>
    </location>
</feature>
<dbReference type="InterPro" id="IPR054828">
    <property type="entry name" value="Vit_B12_bind_prot"/>
</dbReference>
<reference evidence="3 4" key="1">
    <citation type="journal article" date="2024" name="Chem. Sci.">
        <title>Discovery of megapolipeptins by genome mining of a Burkholderiales bacteria collection.</title>
        <authorList>
            <person name="Paulo B.S."/>
            <person name="Recchia M.J.J."/>
            <person name="Lee S."/>
            <person name="Fergusson C.H."/>
            <person name="Romanowski S.B."/>
            <person name="Hernandez A."/>
            <person name="Krull N."/>
            <person name="Liu D.Y."/>
            <person name="Cavanagh H."/>
            <person name="Bos A."/>
            <person name="Gray C.A."/>
            <person name="Murphy B.T."/>
            <person name="Linington R.G."/>
            <person name="Eustaquio A.S."/>
        </authorList>
    </citation>
    <scope>NUCLEOTIDE SEQUENCE [LARGE SCALE GENOMIC DNA]</scope>
    <source>
        <strain evidence="3 4">RL17-338-BIC-A</strain>
    </source>
</reference>